<accession>A0A9Q9APJ5</accession>
<keyword evidence="3" id="KW-1185">Reference proteome</keyword>
<dbReference type="PANTHER" id="PTHR40788:SF2">
    <property type="entry name" value="CLR5 DOMAIN-CONTAINING PROTEIN"/>
    <property type="match status" value="1"/>
</dbReference>
<gene>
    <name evidence="2" type="ORF">Slin15195_G060340</name>
</gene>
<proteinExistence type="predicted"/>
<protein>
    <submittedName>
        <fullName evidence="2">Uncharacterized protein</fullName>
    </submittedName>
</protein>
<dbReference type="Proteomes" id="UP001056384">
    <property type="component" value="Chromosome 4"/>
</dbReference>
<name>A0A9Q9APJ5_9PEZI</name>
<evidence type="ECO:0000313" key="2">
    <source>
        <dbReference type="EMBL" id="USW52715.1"/>
    </source>
</evidence>
<reference evidence="2" key="1">
    <citation type="submission" date="2022-06" db="EMBL/GenBank/DDBJ databases">
        <title>Complete genome sequences of two strains of the flax pathogen Septoria linicola.</title>
        <authorList>
            <person name="Lapalu N."/>
            <person name="Simon A."/>
            <person name="Demenou B."/>
            <person name="Paumier D."/>
            <person name="Guillot M.-P."/>
            <person name="Gout L."/>
            <person name="Valade R."/>
        </authorList>
    </citation>
    <scope>NUCLEOTIDE SEQUENCE</scope>
    <source>
        <strain evidence="2">SE15195</strain>
    </source>
</reference>
<dbReference type="AlphaFoldDB" id="A0A9Q9APJ5"/>
<evidence type="ECO:0000256" key="1">
    <source>
        <dbReference type="SAM" id="MobiDB-lite"/>
    </source>
</evidence>
<dbReference type="EMBL" id="CP099421">
    <property type="protein sequence ID" value="USW52715.1"/>
    <property type="molecule type" value="Genomic_DNA"/>
</dbReference>
<organism evidence="2 3">
    <name type="scientific">Septoria linicola</name>
    <dbReference type="NCBI Taxonomy" id="215465"/>
    <lineage>
        <taxon>Eukaryota</taxon>
        <taxon>Fungi</taxon>
        <taxon>Dikarya</taxon>
        <taxon>Ascomycota</taxon>
        <taxon>Pezizomycotina</taxon>
        <taxon>Dothideomycetes</taxon>
        <taxon>Dothideomycetidae</taxon>
        <taxon>Mycosphaerellales</taxon>
        <taxon>Mycosphaerellaceae</taxon>
        <taxon>Septoria</taxon>
    </lineage>
</organism>
<feature type="compositionally biased region" description="Polar residues" evidence="1">
    <location>
        <begin position="1"/>
        <end position="16"/>
    </location>
</feature>
<dbReference type="PANTHER" id="PTHR40788">
    <property type="entry name" value="CLR5 DOMAIN-CONTAINING PROTEIN-RELATED"/>
    <property type="match status" value="1"/>
</dbReference>
<evidence type="ECO:0000313" key="3">
    <source>
        <dbReference type="Proteomes" id="UP001056384"/>
    </source>
</evidence>
<sequence length="798" mass="91187">MGSHDTANAVQVSHNHTAGVHPLSNPISLSDARKVARERAEATIQKRWVKKSTEQRRKILVAAWAGELAPYHRPDCQAWHQEGELVEDGTTHYREAYMWPFINQENLTKPRNLLHFISARGKCSPSAFAANDLRAMHCGIVAKALIPFVLPRHIMIFRDIDDVETYGTNLSFDDLPEAESWYQQGTKLPPGEGLLVLESQERSLAFLVRCVLEILHDVEAPWSGPLQDIPPPLLSESDTSFNMWAIFTAESQYRPPAQVSFTHIESLLCAARDAAFDHLWALREDPGYFASCVDDAKEHCQEMMEDTRAQPQPLFRHGMEDVVWARAVNKVIADAHFELELLTDLHNQASALVTMKNEYAGKDYHSQDLPTPYLDALLQFQHYVHKAVDHSRVALRMAYVSSPQLRHLYCRESEDDPEALKLSYIPKLHARPNESTQYLIWLFQKLTQDNKPLYLTESRVMMDALQHSIDTDTAVNALVSSHLVSYISDLSIIAECLRQLEIYQPCANTFEYYASQSKSEIEKEYEATSKPWKRLLRALKGSEIALARHVDVSGDALDYPVEKRRTKESVEALQRAEKALDTFWYKVDEILHLNFKSLDGLAAKDILVKGQMQRTPDWIEQARGKKAVEVVDLLKPVSEIYFDLEHGMEDTRIGSDETCNVQSKQKTSNAPPVLASKDQTAPVTVPPDIEPVFKVDQRALKVFKTLFHTPSLTGIPGDIAWPDFIHALTSIGFQADKLYGSVWYFMPAKLEEDRNILFHEPHRDGKIPFRTVRRYGRRLHRIYGWHGRMFCLAEKKRR</sequence>
<feature type="region of interest" description="Disordered" evidence="1">
    <location>
        <begin position="1"/>
        <end position="26"/>
    </location>
</feature>